<comment type="caution">
    <text evidence="1">The sequence shown here is derived from an EMBL/GenBank/DDBJ whole genome shotgun (WGS) entry which is preliminary data.</text>
</comment>
<evidence type="ECO:0000313" key="2">
    <source>
        <dbReference type="Proteomes" id="UP000713479"/>
    </source>
</evidence>
<organism evidence="1 2">
    <name type="scientific">Methanobrevibacter millerae</name>
    <dbReference type="NCBI Taxonomy" id="230361"/>
    <lineage>
        <taxon>Archaea</taxon>
        <taxon>Methanobacteriati</taxon>
        <taxon>Methanobacteriota</taxon>
        <taxon>Methanomada group</taxon>
        <taxon>Methanobacteria</taxon>
        <taxon>Methanobacteriales</taxon>
        <taxon>Methanobacteriaceae</taxon>
        <taxon>Methanobrevibacter</taxon>
    </lineage>
</organism>
<gene>
    <name evidence="1" type="ORF">E7Z74_02680</name>
</gene>
<dbReference type="InterPro" id="IPR016541">
    <property type="entry name" value="UCP008505"/>
</dbReference>
<sequence>MHSPKYLVDTNVILARTNYRDYDEMVFPKYWKNFDKLVNEGIIISTISVSNEINDLVERNEVDDKILIWVKNNSHMFKLPSDSKYTAETKNIKRELPGWYQRNRFYADWDLVVYAKAYNLILVTQEKPNFNKKKPKDYKIPTACKRLGAYCRCGIEVTSDIDPSQTPFQCINFVELARREKLGQE</sequence>
<dbReference type="AlphaFoldDB" id="A0A8T3VQ17"/>
<evidence type="ECO:0000313" key="1">
    <source>
        <dbReference type="EMBL" id="MBE6510166.1"/>
    </source>
</evidence>
<dbReference type="Gene3D" id="3.40.50.1010">
    <property type="entry name" value="5'-nuclease"/>
    <property type="match status" value="1"/>
</dbReference>
<dbReference type="Pfam" id="PF14367">
    <property type="entry name" value="DUF4411"/>
    <property type="match status" value="1"/>
</dbReference>
<dbReference type="InterPro" id="IPR029060">
    <property type="entry name" value="PIN-like_dom_sf"/>
</dbReference>
<accession>A0A8T3VQ17</accession>
<reference evidence="1" key="1">
    <citation type="submission" date="2019-04" db="EMBL/GenBank/DDBJ databases">
        <title>Evolution of Biomass-Degrading Anaerobic Consortia Revealed by Metagenomics.</title>
        <authorList>
            <person name="Peng X."/>
        </authorList>
    </citation>
    <scope>NUCLEOTIDE SEQUENCE</scope>
    <source>
        <strain evidence="1">SIG13</strain>
    </source>
</reference>
<proteinExistence type="predicted"/>
<protein>
    <submittedName>
        <fullName evidence="1">DUF4411 family protein</fullName>
    </submittedName>
</protein>
<name>A0A8T3VQ17_9EURY</name>
<dbReference type="EMBL" id="SUTF01000003">
    <property type="protein sequence ID" value="MBE6510166.1"/>
    <property type="molecule type" value="Genomic_DNA"/>
</dbReference>
<dbReference type="SUPFAM" id="SSF88723">
    <property type="entry name" value="PIN domain-like"/>
    <property type="match status" value="1"/>
</dbReference>
<dbReference type="Proteomes" id="UP000713479">
    <property type="component" value="Unassembled WGS sequence"/>
</dbReference>